<geneLocation type="mitochondrion" evidence="14"/>
<keyword evidence="10 12" id="KW-0496">Mitochondrion</keyword>
<dbReference type="GO" id="GO:0015078">
    <property type="term" value="F:proton transmembrane transporter activity"/>
    <property type="evidence" value="ECO:0007669"/>
    <property type="project" value="InterPro"/>
</dbReference>
<evidence type="ECO:0000256" key="4">
    <source>
        <dbReference type="ARBA" id="ARBA00022448"/>
    </source>
</evidence>
<keyword evidence="5 12" id="KW-0138">CF(0)</keyword>
<name>A0A7S5FJW9_9HYME</name>
<keyword evidence="9 12" id="KW-0406">Ion transport</keyword>
<reference evidence="14" key="1">
    <citation type="submission" date="2018-11" db="EMBL/GenBank/DDBJ databases">
        <authorList>
            <person name="Xiong M."/>
            <person name="Zhang Y.-Z."/>
        </authorList>
    </citation>
    <scope>NUCLEOTIDE SEQUENCE</scope>
    <source>
        <strain evidence="14">E7-050A</strain>
        <strain evidence="15">E7-050B</strain>
        <strain evidence="16">E7-050C</strain>
        <strain evidence="17">T-41</strain>
    </source>
</reference>
<evidence type="ECO:0000313" key="17">
    <source>
        <dbReference type="EMBL" id="QGA74505.1"/>
    </source>
</evidence>
<evidence type="ECO:0000256" key="12">
    <source>
        <dbReference type="RuleBase" id="RU003661"/>
    </source>
</evidence>
<evidence type="ECO:0000256" key="8">
    <source>
        <dbReference type="ARBA" id="ARBA00022989"/>
    </source>
</evidence>
<evidence type="ECO:0000256" key="11">
    <source>
        <dbReference type="ARBA" id="ARBA00023136"/>
    </source>
</evidence>
<protein>
    <recommendedName>
        <fullName evidence="12">ATP synthase complex subunit 8</fullName>
    </recommendedName>
</protein>
<evidence type="ECO:0000256" key="3">
    <source>
        <dbReference type="ARBA" id="ARBA00011291"/>
    </source>
</evidence>
<keyword evidence="8 13" id="KW-1133">Transmembrane helix</keyword>
<keyword evidence="4 12" id="KW-0813">Transport</keyword>
<dbReference type="EMBL" id="MK189131">
    <property type="protein sequence ID" value="QGA74505.1"/>
    <property type="molecule type" value="Genomic_DNA"/>
</dbReference>
<dbReference type="InterPro" id="IPR001421">
    <property type="entry name" value="ATP8_metazoa"/>
</dbReference>
<keyword evidence="6 12" id="KW-0812">Transmembrane</keyword>
<dbReference type="GO" id="GO:0031966">
    <property type="term" value="C:mitochondrial membrane"/>
    <property type="evidence" value="ECO:0007669"/>
    <property type="project" value="UniProtKB-SubCell"/>
</dbReference>
<accession>A0A7S5FJW9</accession>
<feature type="transmembrane region" description="Helical" evidence="13">
    <location>
        <begin position="12"/>
        <end position="34"/>
    </location>
</feature>
<dbReference type="GO" id="GO:0015986">
    <property type="term" value="P:proton motive force-driven ATP synthesis"/>
    <property type="evidence" value="ECO:0007669"/>
    <property type="project" value="InterPro"/>
</dbReference>
<evidence type="ECO:0000313" key="15">
    <source>
        <dbReference type="EMBL" id="QGA74479.1"/>
    </source>
</evidence>
<evidence type="ECO:0000256" key="13">
    <source>
        <dbReference type="SAM" id="Phobius"/>
    </source>
</evidence>
<comment type="similarity">
    <text evidence="2 12">Belongs to the ATPase protein 8 family.</text>
</comment>
<comment type="subunit">
    <text evidence="3">F-type ATPases have 2 components, CF(1) - the catalytic core - and CF(0) - the membrane proton channel.</text>
</comment>
<evidence type="ECO:0000256" key="2">
    <source>
        <dbReference type="ARBA" id="ARBA00008892"/>
    </source>
</evidence>
<evidence type="ECO:0000256" key="7">
    <source>
        <dbReference type="ARBA" id="ARBA00022781"/>
    </source>
</evidence>
<sequence>MPQMSPMSWFYLFFYFMLIFYLFLSCLYFYNYYFFNFKVSSKNKVMNNFLSFKW</sequence>
<dbReference type="GeneID" id="60235092"/>
<dbReference type="RefSeq" id="YP_009944710.1">
    <property type="nucleotide sequence ID" value="NC_051459.1"/>
</dbReference>
<organism evidence="14">
    <name type="scientific">Encyrtus eulecaniumiae</name>
    <dbReference type="NCBI Taxonomy" id="1914888"/>
    <lineage>
        <taxon>Eukaryota</taxon>
        <taxon>Metazoa</taxon>
        <taxon>Ecdysozoa</taxon>
        <taxon>Arthropoda</taxon>
        <taxon>Hexapoda</taxon>
        <taxon>Insecta</taxon>
        <taxon>Pterygota</taxon>
        <taxon>Neoptera</taxon>
        <taxon>Endopterygota</taxon>
        <taxon>Hymenoptera</taxon>
        <taxon>Apocrita</taxon>
        <taxon>Proctotrupomorpha</taxon>
        <taxon>Chalcidoidea</taxon>
        <taxon>Encyrtidae</taxon>
        <taxon>Encyrtinae</taxon>
        <taxon>Encyrtus</taxon>
    </lineage>
</organism>
<evidence type="ECO:0000313" key="16">
    <source>
        <dbReference type="EMBL" id="QGA74492.1"/>
    </source>
</evidence>
<keyword evidence="7 12" id="KW-0375">Hydrogen ion transport</keyword>
<dbReference type="AlphaFoldDB" id="A0A7S5FJW9"/>
<keyword evidence="11 13" id="KW-0472">Membrane</keyword>
<comment type="subcellular location">
    <subcellularLocation>
        <location evidence="1 12">Mitochondrion membrane</location>
        <topology evidence="1 12">Single-pass membrane protein</topology>
    </subcellularLocation>
</comment>
<dbReference type="EMBL" id="MK189128">
    <property type="protein sequence ID" value="QGA74466.1"/>
    <property type="molecule type" value="Genomic_DNA"/>
</dbReference>
<evidence type="ECO:0000256" key="5">
    <source>
        <dbReference type="ARBA" id="ARBA00022547"/>
    </source>
</evidence>
<evidence type="ECO:0000256" key="6">
    <source>
        <dbReference type="ARBA" id="ARBA00022692"/>
    </source>
</evidence>
<evidence type="ECO:0000256" key="10">
    <source>
        <dbReference type="ARBA" id="ARBA00023128"/>
    </source>
</evidence>
<evidence type="ECO:0000313" key="14">
    <source>
        <dbReference type="EMBL" id="QGA74466.1"/>
    </source>
</evidence>
<dbReference type="EMBL" id="MK189129">
    <property type="protein sequence ID" value="QGA74479.1"/>
    <property type="molecule type" value="Genomic_DNA"/>
</dbReference>
<dbReference type="GO" id="GO:0045259">
    <property type="term" value="C:proton-transporting ATP synthase complex"/>
    <property type="evidence" value="ECO:0007669"/>
    <property type="project" value="UniProtKB-KW"/>
</dbReference>
<proteinExistence type="inferred from homology"/>
<dbReference type="CTD" id="4509"/>
<evidence type="ECO:0000256" key="1">
    <source>
        <dbReference type="ARBA" id="ARBA00004304"/>
    </source>
</evidence>
<evidence type="ECO:0000256" key="9">
    <source>
        <dbReference type="ARBA" id="ARBA00023065"/>
    </source>
</evidence>
<dbReference type="Pfam" id="PF00895">
    <property type="entry name" value="ATP-synt_8"/>
    <property type="match status" value="1"/>
</dbReference>
<gene>
    <name evidence="14" type="primary">ATP8</name>
</gene>
<dbReference type="EMBL" id="MK189130">
    <property type="protein sequence ID" value="QGA74492.1"/>
    <property type="molecule type" value="Genomic_DNA"/>
</dbReference>